<evidence type="ECO:0000313" key="2">
    <source>
        <dbReference type="EMBL" id="UOF90526.1"/>
    </source>
</evidence>
<feature type="transmembrane region" description="Helical" evidence="1">
    <location>
        <begin position="6"/>
        <end position="32"/>
    </location>
</feature>
<accession>A0ABY4CM06</accession>
<gene>
    <name evidence="2" type="ORF">LSG31_22160</name>
</gene>
<feature type="transmembrane region" description="Helical" evidence="1">
    <location>
        <begin position="83"/>
        <end position="103"/>
    </location>
</feature>
<name>A0ABY4CM06_9BACL</name>
<dbReference type="InterPro" id="IPR025689">
    <property type="entry name" value="Spore_YtrH"/>
</dbReference>
<keyword evidence="1" id="KW-0472">Membrane</keyword>
<dbReference type="RefSeq" id="WP_347437223.1">
    <property type="nucleotide sequence ID" value="NZ_CP089291.1"/>
</dbReference>
<keyword evidence="1" id="KW-0812">Transmembrane</keyword>
<keyword evidence="1" id="KW-1133">Transmembrane helix</keyword>
<dbReference type="Proteomes" id="UP000830167">
    <property type="component" value="Chromosome"/>
</dbReference>
<protein>
    <submittedName>
        <fullName evidence="2">YtrH family sporulation protein</fullName>
    </submittedName>
</protein>
<evidence type="ECO:0000256" key="1">
    <source>
        <dbReference type="SAM" id="Phobius"/>
    </source>
</evidence>
<dbReference type="Pfam" id="PF14034">
    <property type="entry name" value="Spore_YtrH"/>
    <property type="match status" value="1"/>
</dbReference>
<keyword evidence="3" id="KW-1185">Reference proteome</keyword>
<dbReference type="EMBL" id="CP089291">
    <property type="protein sequence ID" value="UOF90526.1"/>
    <property type="molecule type" value="Genomic_DNA"/>
</dbReference>
<evidence type="ECO:0000313" key="3">
    <source>
        <dbReference type="Proteomes" id="UP000830167"/>
    </source>
</evidence>
<sequence length="109" mass="11436">MDRFVGTLILDCFVALGLVLGGSLVGGIGAVLTHRPPMATMLQLADQLKIWAMVSALGGTMDTIKVFETGVLEGQISLIIKQLGYLLAAFIGCQIGYFLVQALTGGPKP</sequence>
<proteinExistence type="predicted"/>
<reference evidence="2" key="1">
    <citation type="submission" date="2021-12" db="EMBL/GenBank/DDBJ databases">
        <title>Alicyclobacillaceae gen. nov., sp. nov., isolated from chalcocite enrichment system.</title>
        <authorList>
            <person name="Jiang Z."/>
        </authorList>
    </citation>
    <scope>NUCLEOTIDE SEQUENCE</scope>
    <source>
        <strain evidence="2">MYW30-H2</strain>
    </source>
</reference>
<organism evidence="2 3">
    <name type="scientific">Fodinisporobacter ferrooxydans</name>
    <dbReference type="NCBI Taxonomy" id="2901836"/>
    <lineage>
        <taxon>Bacteria</taxon>
        <taxon>Bacillati</taxon>
        <taxon>Bacillota</taxon>
        <taxon>Bacilli</taxon>
        <taxon>Bacillales</taxon>
        <taxon>Alicyclobacillaceae</taxon>
        <taxon>Fodinisporobacter</taxon>
    </lineage>
</organism>